<sequence>MVRLFHNNGMNEKEKTLTAENLLGTRIERMFSSIAPWYDFLNRGLSLRQDVYWRRALVKGLQLPSEPFILDLAAGTLDVSLETVRQHPQALVAAVDFSLPMLHRGREKLAAQGQPRILPIAADAMALPFANDQFDGLTIAFGIRNLPDRGAVLQEILRVLRPGGVAAILEFIPPEVGWRLQLYRLYLNHLLPLIGRVFSRHAFAYRYLAESIVHFPPATAFCQELQEVGFRQVRYRRLTFGVVCLFYGRKA</sequence>
<dbReference type="KEGG" id="dao:Desac_2277"/>
<dbReference type="PROSITE" id="PS01183">
    <property type="entry name" value="UBIE_1"/>
    <property type="match status" value="1"/>
</dbReference>
<name>F2NFI2_DESAR</name>
<comment type="pathway">
    <text evidence="5">Quinol/quinone metabolism; menaquinone biosynthesis; menaquinol from 1,4-dihydroxy-2-naphthoate: step 2/2.</text>
</comment>
<comment type="catalytic activity">
    <reaction evidence="5">
        <text>a 2-demethylmenaquinol + S-adenosyl-L-methionine = a menaquinol + S-adenosyl-L-homocysteine + H(+)</text>
        <dbReference type="Rhea" id="RHEA:42640"/>
        <dbReference type="Rhea" id="RHEA-COMP:9539"/>
        <dbReference type="Rhea" id="RHEA-COMP:9563"/>
        <dbReference type="ChEBI" id="CHEBI:15378"/>
        <dbReference type="ChEBI" id="CHEBI:18151"/>
        <dbReference type="ChEBI" id="CHEBI:55437"/>
        <dbReference type="ChEBI" id="CHEBI:57856"/>
        <dbReference type="ChEBI" id="CHEBI:59789"/>
        <dbReference type="EC" id="2.1.1.163"/>
    </reaction>
</comment>
<dbReference type="HAMAP" id="MF_01813">
    <property type="entry name" value="MenG_UbiE_methyltr"/>
    <property type="match status" value="1"/>
</dbReference>
<dbReference type="UniPathway" id="UPA00232"/>
<keyword evidence="6" id="KW-0830">Ubiquinone</keyword>
<keyword evidence="3 5" id="KW-0808">Transferase</keyword>
<dbReference type="EMBL" id="CP002629">
    <property type="protein sequence ID" value="AEB10101.1"/>
    <property type="molecule type" value="Genomic_DNA"/>
</dbReference>
<keyword evidence="1 5" id="KW-0474">Menaquinone biosynthesis</keyword>
<protein>
    <recommendedName>
        <fullName evidence="5">Demethylmenaquinone methyltransferase</fullName>
        <ecNumber evidence="5">2.1.1.163</ecNumber>
    </recommendedName>
</protein>
<dbReference type="AlphaFoldDB" id="F2NFI2"/>
<feature type="binding site" evidence="5">
    <location>
        <begin position="123"/>
        <end position="124"/>
    </location>
    <ligand>
        <name>S-adenosyl-L-methionine</name>
        <dbReference type="ChEBI" id="CHEBI:59789"/>
    </ligand>
</feature>
<evidence type="ECO:0000256" key="5">
    <source>
        <dbReference type="HAMAP-Rule" id="MF_01813"/>
    </source>
</evidence>
<keyword evidence="2 5" id="KW-0489">Methyltransferase</keyword>
<dbReference type="GO" id="GO:0009234">
    <property type="term" value="P:menaquinone biosynthetic process"/>
    <property type="evidence" value="ECO:0007669"/>
    <property type="project" value="UniProtKB-UniRule"/>
</dbReference>
<reference evidence="7" key="2">
    <citation type="submission" date="2011-03" db="EMBL/GenBank/DDBJ databases">
        <title>The complete genome of Desulfobacca acetoxidans DSM 11109.</title>
        <authorList>
            <consortium name="US DOE Joint Genome Institute (JGI-PGF)"/>
            <person name="Lucas S."/>
            <person name="Copeland A."/>
            <person name="Lapidus A."/>
            <person name="Bruce D."/>
            <person name="Goodwin L."/>
            <person name="Pitluck S."/>
            <person name="Peters L."/>
            <person name="Kyrpides N."/>
            <person name="Mavromatis K."/>
            <person name="Ivanova N."/>
            <person name="Ovchinnikova G."/>
            <person name="Teshima H."/>
            <person name="Detter J.C."/>
            <person name="Han C."/>
            <person name="Land M."/>
            <person name="Hauser L."/>
            <person name="Markowitz V."/>
            <person name="Cheng J.-F."/>
            <person name="Hugenholtz P."/>
            <person name="Woyke T."/>
            <person name="Wu D."/>
            <person name="Spring S."/>
            <person name="Schueler E."/>
            <person name="Brambilla E."/>
            <person name="Klenk H.-P."/>
            <person name="Eisen J.A."/>
        </authorList>
    </citation>
    <scope>NUCLEOTIDE SEQUENCE [LARGE SCALE GENOMIC DNA]</scope>
    <source>
        <strain evidence="7">ATCC 700848 / DSM 11109 / ASRB2</strain>
    </source>
</reference>
<dbReference type="GO" id="GO:0032259">
    <property type="term" value="P:methylation"/>
    <property type="evidence" value="ECO:0007669"/>
    <property type="project" value="UniProtKB-KW"/>
</dbReference>
<dbReference type="PROSITE" id="PS51608">
    <property type="entry name" value="SAM_MT_UBIE"/>
    <property type="match status" value="1"/>
</dbReference>
<evidence type="ECO:0000313" key="6">
    <source>
        <dbReference type="EMBL" id="AEB10101.1"/>
    </source>
</evidence>
<dbReference type="InterPro" id="IPR029063">
    <property type="entry name" value="SAM-dependent_MTases_sf"/>
</dbReference>
<dbReference type="Proteomes" id="UP000000483">
    <property type="component" value="Chromosome"/>
</dbReference>
<dbReference type="CDD" id="cd02440">
    <property type="entry name" value="AdoMet_MTases"/>
    <property type="match status" value="1"/>
</dbReference>
<keyword evidence="4 5" id="KW-0949">S-adenosyl-L-methionine</keyword>
<dbReference type="UniPathway" id="UPA00079">
    <property type="reaction ID" value="UER00169"/>
</dbReference>
<dbReference type="InterPro" id="IPR004033">
    <property type="entry name" value="UbiE/COQ5_MeTrFase"/>
</dbReference>
<evidence type="ECO:0000313" key="7">
    <source>
        <dbReference type="Proteomes" id="UP000000483"/>
    </source>
</evidence>
<dbReference type="GO" id="GO:0043770">
    <property type="term" value="F:demethylmenaquinone methyltransferase activity"/>
    <property type="evidence" value="ECO:0007669"/>
    <property type="project" value="UniProtKB-UniRule"/>
</dbReference>
<dbReference type="PANTHER" id="PTHR43591:SF24">
    <property type="entry name" value="2-METHOXY-6-POLYPRENYL-1,4-BENZOQUINOL METHYLASE, MITOCHONDRIAL"/>
    <property type="match status" value="1"/>
</dbReference>
<comment type="function">
    <text evidence="5">Methyltransferase required for the conversion of demethylmenaquinol (DMKH2) to menaquinol (MKH2).</text>
</comment>
<dbReference type="HOGENOM" id="CLU_037990_0_0_7"/>
<reference evidence="6 7" key="1">
    <citation type="journal article" date="2011" name="Stand. Genomic Sci.">
        <title>Complete genome sequence of the acetate-degrading sulfate reducer Desulfobacca acetoxidans type strain (ASRB2).</title>
        <authorList>
            <person name="Goker M."/>
            <person name="Teshima H."/>
            <person name="Lapidus A."/>
            <person name="Nolan M."/>
            <person name="Lucas S."/>
            <person name="Hammon N."/>
            <person name="Deshpande S."/>
            <person name="Cheng J.F."/>
            <person name="Tapia R."/>
            <person name="Han C."/>
            <person name="Goodwin L."/>
            <person name="Pitluck S."/>
            <person name="Huntemann M."/>
            <person name="Liolios K."/>
            <person name="Ivanova N."/>
            <person name="Pagani I."/>
            <person name="Mavromatis K."/>
            <person name="Ovchinikova G."/>
            <person name="Pati A."/>
            <person name="Chen A."/>
            <person name="Palaniappan K."/>
            <person name="Land M."/>
            <person name="Hauser L."/>
            <person name="Brambilla E.M."/>
            <person name="Rohde M."/>
            <person name="Spring S."/>
            <person name="Detter J.C."/>
            <person name="Woyke T."/>
            <person name="Bristow J."/>
            <person name="Eisen J.A."/>
            <person name="Markowitz V."/>
            <person name="Hugenholtz P."/>
            <person name="Kyrpides N.C."/>
            <person name="Klenk H.P."/>
        </authorList>
    </citation>
    <scope>NUCLEOTIDE SEQUENCE [LARGE SCALE GENOMIC DNA]</scope>
    <source>
        <strain evidence="7">ATCC 700848 / DSM 11109 / ASRB2</strain>
    </source>
</reference>
<dbReference type="STRING" id="880072.Desac_2277"/>
<evidence type="ECO:0000256" key="3">
    <source>
        <dbReference type="ARBA" id="ARBA00022679"/>
    </source>
</evidence>
<evidence type="ECO:0000256" key="4">
    <source>
        <dbReference type="ARBA" id="ARBA00022691"/>
    </source>
</evidence>
<dbReference type="NCBIfam" id="TIGR01934">
    <property type="entry name" value="MenG_MenH_UbiE"/>
    <property type="match status" value="1"/>
</dbReference>
<feature type="binding site" evidence="5">
    <location>
        <position position="76"/>
    </location>
    <ligand>
        <name>S-adenosyl-L-methionine</name>
        <dbReference type="ChEBI" id="CHEBI:59789"/>
    </ligand>
</feature>
<keyword evidence="7" id="KW-1185">Reference proteome</keyword>
<dbReference type="EC" id="2.1.1.163" evidence="5"/>
<gene>
    <name evidence="5" type="primary">menG</name>
    <name evidence="6" type="ordered locus">Desac_2277</name>
</gene>
<organism evidence="6 7">
    <name type="scientific">Desulfobacca acetoxidans (strain ATCC 700848 / DSM 11109 / ASRB2)</name>
    <dbReference type="NCBI Taxonomy" id="880072"/>
    <lineage>
        <taxon>Bacteria</taxon>
        <taxon>Pseudomonadati</taxon>
        <taxon>Thermodesulfobacteriota</taxon>
        <taxon>Desulfobaccia</taxon>
        <taxon>Desulfobaccales</taxon>
        <taxon>Desulfobaccaceae</taxon>
        <taxon>Desulfobacca</taxon>
    </lineage>
</organism>
<accession>F2NFI2</accession>
<evidence type="ECO:0000256" key="2">
    <source>
        <dbReference type="ARBA" id="ARBA00022603"/>
    </source>
</evidence>
<dbReference type="PANTHER" id="PTHR43591">
    <property type="entry name" value="METHYLTRANSFERASE"/>
    <property type="match status" value="1"/>
</dbReference>
<dbReference type="Gene3D" id="3.40.50.150">
    <property type="entry name" value="Vaccinia Virus protein VP39"/>
    <property type="match status" value="1"/>
</dbReference>
<comment type="similarity">
    <text evidence="5">Belongs to the class I-like SAM-binding methyltransferase superfamily. MenG/UbiE family.</text>
</comment>
<dbReference type="eggNOG" id="COG2226">
    <property type="taxonomic scope" value="Bacteria"/>
</dbReference>
<dbReference type="Pfam" id="PF01209">
    <property type="entry name" value="Ubie_methyltran"/>
    <property type="match status" value="1"/>
</dbReference>
<dbReference type="SUPFAM" id="SSF53335">
    <property type="entry name" value="S-adenosyl-L-methionine-dependent methyltransferases"/>
    <property type="match status" value="1"/>
</dbReference>
<dbReference type="InterPro" id="IPR023576">
    <property type="entry name" value="UbiE/COQ5_MeTrFase_CS"/>
</dbReference>
<feature type="binding site" evidence="5">
    <location>
        <position position="96"/>
    </location>
    <ligand>
        <name>S-adenosyl-L-methionine</name>
        <dbReference type="ChEBI" id="CHEBI:59789"/>
    </ligand>
</feature>
<dbReference type="GO" id="GO:0006744">
    <property type="term" value="P:ubiquinone biosynthetic process"/>
    <property type="evidence" value="ECO:0007669"/>
    <property type="project" value="UniProtKB-UniPathway"/>
</dbReference>
<proteinExistence type="inferred from homology"/>
<comment type="caution">
    <text evidence="5">Lacks conserved residue(s) required for the propagation of feature annotation.</text>
</comment>
<dbReference type="OrthoDB" id="9808140at2"/>
<evidence type="ECO:0000256" key="1">
    <source>
        <dbReference type="ARBA" id="ARBA00022428"/>
    </source>
</evidence>